<dbReference type="HAMAP" id="MF_01820">
    <property type="entry name" value="GTPase_RsgA"/>
    <property type="match status" value="1"/>
</dbReference>
<reference evidence="7 8" key="1">
    <citation type="journal article" date="2021" name="Int. J. Syst. Evol. Microbiol.">
        <title>Reticulibacter mediterranei gen. nov., sp. nov., within the new family Reticulibacteraceae fam. nov., and Ktedonospora formicarum gen. nov., sp. nov., Ktedonobacter robiniae sp. nov., Dictyobacter formicarum sp. nov. and Dictyobacter arantiisoli sp. nov., belonging to the class Ktedonobacteria.</title>
        <authorList>
            <person name="Yabe S."/>
            <person name="Zheng Y."/>
            <person name="Wang C.M."/>
            <person name="Sakai Y."/>
            <person name="Abe K."/>
            <person name="Yokota A."/>
            <person name="Donadio S."/>
            <person name="Cavaletti L."/>
            <person name="Monciardini P."/>
        </authorList>
    </citation>
    <scope>NUCLEOTIDE SEQUENCE [LARGE SCALE GENOMIC DNA]</scope>
    <source>
        <strain evidence="7 8">SOSP1-30</strain>
    </source>
</reference>
<feature type="binding site" evidence="3">
    <location>
        <begin position="194"/>
        <end position="197"/>
    </location>
    <ligand>
        <name>GTP</name>
        <dbReference type="ChEBI" id="CHEBI:37565"/>
    </ligand>
</feature>
<protein>
    <recommendedName>
        <fullName evidence="3">Small ribosomal subunit biogenesis GTPase RsgA</fullName>
        <ecNumber evidence="3">3.6.1.-</ecNumber>
    </recommendedName>
</protein>
<evidence type="ECO:0000313" key="8">
    <source>
        <dbReference type="Proteomes" id="UP000654345"/>
    </source>
</evidence>
<comment type="subunit">
    <text evidence="3">Monomer. Associates with 30S ribosomal subunit, binds 16S rRNA.</text>
</comment>
<feature type="binding site" evidence="3">
    <location>
        <begin position="245"/>
        <end position="253"/>
    </location>
    <ligand>
        <name>GTP</name>
        <dbReference type="ChEBI" id="CHEBI:37565"/>
    </ligand>
</feature>
<feature type="compositionally biased region" description="Basic and acidic residues" evidence="4">
    <location>
        <begin position="84"/>
        <end position="93"/>
    </location>
</feature>
<comment type="caution">
    <text evidence="7">The sequence shown here is derived from an EMBL/GenBank/DDBJ whole genome shotgun (WGS) entry which is preliminary data.</text>
</comment>
<dbReference type="InterPro" id="IPR027417">
    <property type="entry name" value="P-loop_NTPase"/>
</dbReference>
<dbReference type="Proteomes" id="UP000654345">
    <property type="component" value="Unassembled WGS sequence"/>
</dbReference>
<evidence type="ECO:0000256" key="1">
    <source>
        <dbReference type="ARBA" id="ARBA00022741"/>
    </source>
</evidence>
<evidence type="ECO:0000256" key="2">
    <source>
        <dbReference type="ARBA" id="ARBA00023134"/>
    </source>
</evidence>
<dbReference type="Gene3D" id="3.40.50.300">
    <property type="entry name" value="P-loop containing nucleotide triphosphate hydrolases"/>
    <property type="match status" value="1"/>
</dbReference>
<keyword evidence="2 3" id="KW-0342">GTP-binding</keyword>
<dbReference type="CDD" id="cd01854">
    <property type="entry name" value="YjeQ_EngC"/>
    <property type="match status" value="1"/>
</dbReference>
<dbReference type="InterPro" id="IPR010914">
    <property type="entry name" value="RsgA_GTPase_dom"/>
</dbReference>
<accession>A0ABQ3UKY8</accession>
<keyword evidence="1 3" id="KW-0547">Nucleotide-binding</keyword>
<keyword evidence="8" id="KW-1185">Reference proteome</keyword>
<proteinExistence type="inferred from homology"/>
<evidence type="ECO:0000259" key="5">
    <source>
        <dbReference type="PROSITE" id="PS50936"/>
    </source>
</evidence>
<comment type="function">
    <text evidence="3">One of several proteins that assist in the late maturation steps of the functional core of the 30S ribosomal subunit. Helps release RbfA from mature subunits. May play a role in the assembly of ribosomal proteins into the subunit. Circularly permuted GTPase that catalyzes slow GTP hydrolysis, GTPase activity is stimulated by the 30S ribosomal subunit.</text>
</comment>
<comment type="similarity">
    <text evidence="3">Belongs to the TRAFAC class YlqF/YawG GTPase family. RsgA subfamily.</text>
</comment>
<dbReference type="NCBIfam" id="TIGR00157">
    <property type="entry name" value="ribosome small subunit-dependent GTPase A"/>
    <property type="match status" value="1"/>
</dbReference>
<dbReference type="PANTHER" id="PTHR32120:SF11">
    <property type="entry name" value="SMALL RIBOSOMAL SUBUNIT BIOGENESIS GTPASE RSGA 1, MITOCHONDRIAL-RELATED"/>
    <property type="match status" value="1"/>
</dbReference>
<dbReference type="PROSITE" id="PS50936">
    <property type="entry name" value="ENGC_GTPASE"/>
    <property type="match status" value="1"/>
</dbReference>
<keyword evidence="3" id="KW-0690">Ribosome biogenesis</keyword>
<organism evidence="7 8">
    <name type="scientific">Ktedonobacter robiniae</name>
    <dbReference type="NCBI Taxonomy" id="2778365"/>
    <lineage>
        <taxon>Bacteria</taxon>
        <taxon>Bacillati</taxon>
        <taxon>Chloroflexota</taxon>
        <taxon>Ktedonobacteria</taxon>
        <taxon>Ktedonobacterales</taxon>
        <taxon>Ktedonobacteraceae</taxon>
        <taxon>Ktedonobacter</taxon>
    </lineage>
</organism>
<dbReference type="PROSITE" id="PS51721">
    <property type="entry name" value="G_CP"/>
    <property type="match status" value="1"/>
</dbReference>
<feature type="binding site" evidence="3">
    <location>
        <position position="332"/>
    </location>
    <ligand>
        <name>Zn(2+)</name>
        <dbReference type="ChEBI" id="CHEBI:29105"/>
    </ligand>
</feature>
<comment type="cofactor">
    <cofactor evidence="3">
        <name>Zn(2+)</name>
        <dbReference type="ChEBI" id="CHEBI:29105"/>
    </cofactor>
    <text evidence="3">Binds 1 zinc ion per subunit.</text>
</comment>
<dbReference type="EMBL" id="BNJG01000001">
    <property type="protein sequence ID" value="GHO53341.1"/>
    <property type="molecule type" value="Genomic_DNA"/>
</dbReference>
<keyword evidence="3" id="KW-0699">rRNA-binding</keyword>
<keyword evidence="3" id="KW-0378">Hydrolase</keyword>
<dbReference type="PANTHER" id="PTHR32120">
    <property type="entry name" value="SMALL RIBOSOMAL SUBUNIT BIOGENESIS GTPASE RSGA"/>
    <property type="match status" value="1"/>
</dbReference>
<dbReference type="RefSeq" id="WP_201370181.1">
    <property type="nucleotide sequence ID" value="NZ_BNJG01000001.1"/>
</dbReference>
<feature type="binding site" evidence="3">
    <location>
        <position position="327"/>
    </location>
    <ligand>
        <name>Zn(2+)</name>
        <dbReference type="ChEBI" id="CHEBI:29105"/>
    </ligand>
</feature>
<feature type="binding site" evidence="3">
    <location>
        <position position="334"/>
    </location>
    <ligand>
        <name>Zn(2+)</name>
        <dbReference type="ChEBI" id="CHEBI:29105"/>
    </ligand>
</feature>
<evidence type="ECO:0000256" key="3">
    <source>
        <dbReference type="HAMAP-Rule" id="MF_01820"/>
    </source>
</evidence>
<dbReference type="InterPro" id="IPR030378">
    <property type="entry name" value="G_CP_dom"/>
</dbReference>
<keyword evidence="3" id="KW-0862">Zinc</keyword>
<keyword evidence="3" id="KW-0963">Cytoplasm</keyword>
<feature type="domain" description="EngC GTPase" evidence="5">
    <location>
        <begin position="154"/>
        <end position="301"/>
    </location>
</feature>
<feature type="binding site" evidence="3">
    <location>
        <position position="340"/>
    </location>
    <ligand>
        <name>Zn(2+)</name>
        <dbReference type="ChEBI" id="CHEBI:29105"/>
    </ligand>
</feature>
<comment type="subcellular location">
    <subcellularLocation>
        <location evidence="3">Cytoplasm</location>
    </subcellularLocation>
</comment>
<dbReference type="SUPFAM" id="SSF52540">
    <property type="entry name" value="P-loop containing nucleoside triphosphate hydrolases"/>
    <property type="match status" value="1"/>
</dbReference>
<evidence type="ECO:0000259" key="6">
    <source>
        <dbReference type="PROSITE" id="PS51721"/>
    </source>
</evidence>
<keyword evidence="3" id="KW-0479">Metal-binding</keyword>
<sequence length="368" mass="40791">MSAWHMAAVFPAIPWEGTSLIDDPALLTGVVLNGAHGIYDVHTDAGVFRCTLRGKLKKAFARVQSQNTQVVAKGRKLNEYQLRRAEREREKNSKPAPEPENPIQSRLSAGDHVKFRKLDQSTGLIEEILPRQSELSRLDAGSTERKAIPQTLLANLDQVIIVLSVAQPEPHFAFLDRYLVICEAAQLRSIICLNKADLPHSSRVEEAADLYAKLDYPIVWSSAHTGQGIEDLRAILKDRTTLFTGPSGVGKSSLVNAIEPEMAIRTGMISEATGKGRHTTTGSQLYPLSSGGWLADSAGIRALAAWDVLPEDLPHCFVEFRPYLGECVFNDCNHIDEEGCAIIQAVEDDVIDKHRYRSYVRIYHGDER</sequence>
<dbReference type="Pfam" id="PF03193">
    <property type="entry name" value="RsgA_GTPase"/>
    <property type="match status" value="1"/>
</dbReference>
<evidence type="ECO:0000313" key="7">
    <source>
        <dbReference type="EMBL" id="GHO53341.1"/>
    </source>
</evidence>
<name>A0ABQ3UKY8_9CHLR</name>
<evidence type="ECO:0000256" key="4">
    <source>
        <dbReference type="SAM" id="MobiDB-lite"/>
    </source>
</evidence>
<dbReference type="Gene3D" id="1.10.40.50">
    <property type="entry name" value="Probable gtpase engc, domain 3"/>
    <property type="match status" value="1"/>
</dbReference>
<keyword evidence="3" id="KW-0694">RNA-binding</keyword>
<feature type="region of interest" description="Disordered" evidence="4">
    <location>
        <begin position="84"/>
        <end position="107"/>
    </location>
</feature>
<feature type="domain" description="CP-type G" evidence="6">
    <location>
        <begin position="144"/>
        <end position="303"/>
    </location>
</feature>
<dbReference type="EC" id="3.6.1.-" evidence="3"/>
<gene>
    <name evidence="3 7" type="primary">rsgA</name>
    <name evidence="7" type="ORF">KSB_18160</name>
</gene>
<dbReference type="InterPro" id="IPR004881">
    <property type="entry name" value="Ribosome_biogen_GTPase_RsgA"/>
</dbReference>